<reference evidence="2 3" key="1">
    <citation type="journal article" date="2023" name="Genome Announc.">
        <title>Pan-Genome Analyses of the Genus Cohnella and Proposal of the Novel Species Cohnella silvisoli sp. nov., Isolated from Forest Soil.</title>
        <authorList>
            <person name="Wang C."/>
            <person name="Mao L."/>
            <person name="Bao G."/>
            <person name="Zhu H."/>
        </authorList>
    </citation>
    <scope>NUCLEOTIDE SEQUENCE [LARGE SCALE GENOMIC DNA]</scope>
    <source>
        <strain evidence="2 3">NL03-T5-1</strain>
    </source>
</reference>
<dbReference type="InterPro" id="IPR013249">
    <property type="entry name" value="RNA_pol_sigma70_r4_t2"/>
</dbReference>
<feature type="domain" description="RNA polymerase sigma factor 70 region 4 type 2" evidence="1">
    <location>
        <begin position="98"/>
        <end position="148"/>
    </location>
</feature>
<proteinExistence type="predicted"/>
<dbReference type="Proteomes" id="UP001493487">
    <property type="component" value="Unassembled WGS sequence"/>
</dbReference>
<protein>
    <submittedName>
        <fullName evidence="2">Sigma factor-like helix-turn-helix DNA-binding protein</fullName>
    </submittedName>
</protein>
<keyword evidence="3" id="KW-1185">Reference proteome</keyword>
<organism evidence="2 3">
    <name type="scientific">Cohnella silvisoli</name>
    <dbReference type="NCBI Taxonomy" id="2873699"/>
    <lineage>
        <taxon>Bacteria</taxon>
        <taxon>Bacillati</taxon>
        <taxon>Bacillota</taxon>
        <taxon>Bacilli</taxon>
        <taxon>Bacillales</taxon>
        <taxon>Paenibacillaceae</taxon>
        <taxon>Cohnella</taxon>
    </lineage>
</organism>
<name>A0ABV1L3U4_9BACL</name>
<dbReference type="InterPro" id="IPR013324">
    <property type="entry name" value="RNA_pol_sigma_r3/r4-like"/>
</dbReference>
<dbReference type="Pfam" id="PF08281">
    <property type="entry name" value="Sigma70_r4_2"/>
    <property type="match status" value="1"/>
</dbReference>
<evidence type="ECO:0000313" key="2">
    <source>
        <dbReference type="EMBL" id="MEQ4486713.1"/>
    </source>
</evidence>
<dbReference type="Gene3D" id="1.10.10.10">
    <property type="entry name" value="Winged helix-like DNA-binding domain superfamily/Winged helix DNA-binding domain"/>
    <property type="match status" value="1"/>
</dbReference>
<evidence type="ECO:0000259" key="1">
    <source>
        <dbReference type="Pfam" id="PF08281"/>
    </source>
</evidence>
<evidence type="ECO:0000313" key="3">
    <source>
        <dbReference type="Proteomes" id="UP001493487"/>
    </source>
</evidence>
<dbReference type="InterPro" id="IPR036388">
    <property type="entry name" value="WH-like_DNA-bd_sf"/>
</dbReference>
<dbReference type="SUPFAM" id="SSF88659">
    <property type="entry name" value="Sigma3 and sigma4 domains of RNA polymerase sigma factors"/>
    <property type="match status" value="1"/>
</dbReference>
<comment type="caution">
    <text evidence="2">The sequence shown here is derived from an EMBL/GenBank/DDBJ whole genome shotgun (WGS) entry which is preliminary data.</text>
</comment>
<dbReference type="RefSeq" id="WP_232189794.1">
    <property type="nucleotide sequence ID" value="NZ_JAIOAP010000023.1"/>
</dbReference>
<accession>A0ABV1L3U4</accession>
<dbReference type="EMBL" id="JASKHM010000024">
    <property type="protein sequence ID" value="MEQ4486713.1"/>
    <property type="molecule type" value="Genomic_DNA"/>
</dbReference>
<gene>
    <name evidence="2" type="ORF">QJS35_30485</name>
</gene>
<sequence length="165" mass="19208">MQDLIESYKRTRRGLRALRTLSTITADRETIQEMIHNCSWTIDYMKDGHFKKPRRPIERRSMWQRIILMEPKILNGLFRENMYDSVEQGPSNEQTALLNEIMSLLSRRERECFIAVYGEGFSFAGAADTIGVAKTTVSTCISRAKKKIAEWKRGMRDGEEQQIDL</sequence>